<organism evidence="3 4">
    <name type="scientific">Pedobacter hiemivivus</name>
    <dbReference type="NCBI Taxonomy" id="2530454"/>
    <lineage>
        <taxon>Bacteria</taxon>
        <taxon>Pseudomonadati</taxon>
        <taxon>Bacteroidota</taxon>
        <taxon>Sphingobacteriia</taxon>
        <taxon>Sphingobacteriales</taxon>
        <taxon>Sphingobacteriaceae</taxon>
        <taxon>Pedobacter</taxon>
    </lineage>
</organism>
<evidence type="ECO:0000256" key="1">
    <source>
        <dbReference type="SAM" id="SignalP"/>
    </source>
</evidence>
<comment type="caution">
    <text evidence="3">The sequence shown here is derived from an EMBL/GenBank/DDBJ whole genome shotgun (WGS) entry which is preliminary data.</text>
</comment>
<name>A0A4U1G4F0_9SPHI</name>
<sequence>MKISIFGFICAISFFLILCCLELKAQTVQTNGSSSTNIITGVPFLLIVPGARTGAMGDAGVASLPDQNASAINPSKLAYMEQSYGISLSYSPWLSNLKAGINLAFLQKSWIWY</sequence>
<evidence type="ECO:0000259" key="2">
    <source>
        <dbReference type="Pfam" id="PF19572"/>
    </source>
</evidence>
<feature type="domain" description="Type IX secretion system protein PorV" evidence="2">
    <location>
        <begin position="36"/>
        <end position="104"/>
    </location>
</feature>
<gene>
    <name evidence="3" type="ORF">FBD94_18270</name>
</gene>
<accession>A0A4U1G4F0</accession>
<protein>
    <recommendedName>
        <fullName evidence="2">Type IX secretion system protein PorV domain-containing protein</fullName>
    </recommendedName>
</protein>
<dbReference type="Proteomes" id="UP000309594">
    <property type="component" value="Unassembled WGS sequence"/>
</dbReference>
<dbReference type="Pfam" id="PF19572">
    <property type="entry name" value="PorV"/>
    <property type="match status" value="1"/>
</dbReference>
<dbReference type="RefSeq" id="WP_136881277.1">
    <property type="nucleotide sequence ID" value="NZ_SWDX01000007.1"/>
</dbReference>
<keyword evidence="1" id="KW-0732">Signal</keyword>
<dbReference type="EMBL" id="SWDX01000007">
    <property type="protein sequence ID" value="TKC58561.1"/>
    <property type="molecule type" value="Genomic_DNA"/>
</dbReference>
<reference evidence="3 4" key="1">
    <citation type="submission" date="2019-04" db="EMBL/GenBank/DDBJ databases">
        <title>Pedobacter sp. RP-1-16 sp. nov., isolated from Arctic soil.</title>
        <authorList>
            <person name="Dahal R.H."/>
            <person name="Kim D.-U."/>
        </authorList>
    </citation>
    <scope>NUCLEOTIDE SEQUENCE [LARGE SCALE GENOMIC DNA]</scope>
    <source>
        <strain evidence="3 4">RP-1-16</strain>
    </source>
</reference>
<proteinExistence type="predicted"/>
<dbReference type="InterPro" id="IPR045741">
    <property type="entry name" value="PorV"/>
</dbReference>
<feature type="signal peptide" evidence="1">
    <location>
        <begin position="1"/>
        <end position="25"/>
    </location>
</feature>
<evidence type="ECO:0000313" key="3">
    <source>
        <dbReference type="EMBL" id="TKC58561.1"/>
    </source>
</evidence>
<feature type="chain" id="PRO_5020882198" description="Type IX secretion system protein PorV domain-containing protein" evidence="1">
    <location>
        <begin position="26"/>
        <end position="113"/>
    </location>
</feature>
<dbReference type="AlphaFoldDB" id="A0A4U1G4F0"/>
<evidence type="ECO:0000313" key="4">
    <source>
        <dbReference type="Proteomes" id="UP000309594"/>
    </source>
</evidence>